<evidence type="ECO:0000313" key="1">
    <source>
        <dbReference type="EMBL" id="KIK40842.1"/>
    </source>
</evidence>
<dbReference type="InParanoid" id="A0A0D0B2Z0"/>
<protein>
    <submittedName>
        <fullName evidence="1">Uncharacterized protein</fullName>
    </submittedName>
</protein>
<accession>A0A0D0B2Z0</accession>
<sequence>MAVPPLKFIRLYVCWFSIIISKLVKLESDIPSQSGSFLVRLYKCMPFTPILCSQRCTRLARQHLQWADTKRELSTVTALTSRRPSSSPTRSTPTFATPSIVDISQTITLLTLRRTKHF</sequence>
<organism evidence="1 2">
    <name type="scientific">Suillus luteus UH-Slu-Lm8-n1</name>
    <dbReference type="NCBI Taxonomy" id="930992"/>
    <lineage>
        <taxon>Eukaryota</taxon>
        <taxon>Fungi</taxon>
        <taxon>Dikarya</taxon>
        <taxon>Basidiomycota</taxon>
        <taxon>Agaricomycotina</taxon>
        <taxon>Agaricomycetes</taxon>
        <taxon>Agaricomycetidae</taxon>
        <taxon>Boletales</taxon>
        <taxon>Suillineae</taxon>
        <taxon>Suillaceae</taxon>
        <taxon>Suillus</taxon>
    </lineage>
</organism>
<dbReference type="HOGENOM" id="CLU_2074676_0_0_1"/>
<reference evidence="1 2" key="1">
    <citation type="submission" date="2014-04" db="EMBL/GenBank/DDBJ databases">
        <authorList>
            <consortium name="DOE Joint Genome Institute"/>
            <person name="Kuo A."/>
            <person name="Ruytinx J."/>
            <person name="Rineau F."/>
            <person name="Colpaert J."/>
            <person name="Kohler A."/>
            <person name="Nagy L.G."/>
            <person name="Floudas D."/>
            <person name="Copeland A."/>
            <person name="Barry K.W."/>
            <person name="Cichocki N."/>
            <person name="Veneault-Fourrey C."/>
            <person name="LaButti K."/>
            <person name="Lindquist E.A."/>
            <person name="Lipzen A."/>
            <person name="Lundell T."/>
            <person name="Morin E."/>
            <person name="Murat C."/>
            <person name="Sun H."/>
            <person name="Tunlid A."/>
            <person name="Henrissat B."/>
            <person name="Grigoriev I.V."/>
            <person name="Hibbett D.S."/>
            <person name="Martin F."/>
            <person name="Nordberg H.P."/>
            <person name="Cantor M.N."/>
            <person name="Hua S.X."/>
        </authorList>
    </citation>
    <scope>NUCLEOTIDE SEQUENCE [LARGE SCALE GENOMIC DNA]</scope>
    <source>
        <strain evidence="1 2">UH-Slu-Lm8-n1</strain>
    </source>
</reference>
<keyword evidence="2" id="KW-1185">Reference proteome</keyword>
<name>A0A0D0B2Z0_9AGAM</name>
<dbReference type="AlphaFoldDB" id="A0A0D0B2Z0"/>
<gene>
    <name evidence="1" type="ORF">CY34DRAFT_243307</name>
</gene>
<evidence type="ECO:0000313" key="2">
    <source>
        <dbReference type="Proteomes" id="UP000054485"/>
    </source>
</evidence>
<dbReference type="Proteomes" id="UP000054485">
    <property type="component" value="Unassembled WGS sequence"/>
</dbReference>
<dbReference type="EMBL" id="KN835288">
    <property type="protein sequence ID" value="KIK40842.1"/>
    <property type="molecule type" value="Genomic_DNA"/>
</dbReference>
<reference evidence="2" key="2">
    <citation type="submission" date="2015-01" db="EMBL/GenBank/DDBJ databases">
        <title>Evolutionary Origins and Diversification of the Mycorrhizal Mutualists.</title>
        <authorList>
            <consortium name="DOE Joint Genome Institute"/>
            <consortium name="Mycorrhizal Genomics Consortium"/>
            <person name="Kohler A."/>
            <person name="Kuo A."/>
            <person name="Nagy L.G."/>
            <person name="Floudas D."/>
            <person name="Copeland A."/>
            <person name="Barry K.W."/>
            <person name="Cichocki N."/>
            <person name="Veneault-Fourrey C."/>
            <person name="LaButti K."/>
            <person name="Lindquist E.A."/>
            <person name="Lipzen A."/>
            <person name="Lundell T."/>
            <person name="Morin E."/>
            <person name="Murat C."/>
            <person name="Riley R."/>
            <person name="Ohm R."/>
            <person name="Sun H."/>
            <person name="Tunlid A."/>
            <person name="Henrissat B."/>
            <person name="Grigoriev I.V."/>
            <person name="Hibbett D.S."/>
            <person name="Martin F."/>
        </authorList>
    </citation>
    <scope>NUCLEOTIDE SEQUENCE [LARGE SCALE GENOMIC DNA]</scope>
    <source>
        <strain evidence="2">UH-Slu-Lm8-n1</strain>
    </source>
</reference>
<proteinExistence type="predicted"/>